<dbReference type="AlphaFoldDB" id="A0A6A6P278"/>
<evidence type="ECO:0000313" key="3">
    <source>
        <dbReference type="Proteomes" id="UP000799766"/>
    </source>
</evidence>
<dbReference type="Gene3D" id="3.40.50.150">
    <property type="entry name" value="Vaccinia Virus protein VP39"/>
    <property type="match status" value="1"/>
</dbReference>
<dbReference type="SUPFAM" id="SSF53335">
    <property type="entry name" value="S-adenosyl-L-methionine-dependent methyltransferases"/>
    <property type="match status" value="1"/>
</dbReference>
<keyword evidence="2" id="KW-0808">Transferase</keyword>
<protein>
    <submittedName>
        <fullName evidence="2">S-adenosyl-L-methionine-dependent methyltransferase</fullName>
    </submittedName>
</protein>
<dbReference type="GO" id="GO:0008168">
    <property type="term" value="F:methyltransferase activity"/>
    <property type="evidence" value="ECO:0007669"/>
    <property type="project" value="UniProtKB-KW"/>
</dbReference>
<gene>
    <name evidence="2" type="ORF">BDY21DRAFT_28645</name>
</gene>
<evidence type="ECO:0000256" key="1">
    <source>
        <dbReference type="SAM" id="MobiDB-lite"/>
    </source>
</evidence>
<proteinExistence type="predicted"/>
<keyword evidence="3" id="KW-1185">Reference proteome</keyword>
<dbReference type="Pfam" id="PF13489">
    <property type="entry name" value="Methyltransf_23"/>
    <property type="match status" value="1"/>
</dbReference>
<feature type="region of interest" description="Disordered" evidence="1">
    <location>
        <begin position="1"/>
        <end position="25"/>
    </location>
</feature>
<evidence type="ECO:0000313" key="2">
    <source>
        <dbReference type="EMBL" id="KAF2457553.1"/>
    </source>
</evidence>
<dbReference type="Proteomes" id="UP000799766">
    <property type="component" value="Unassembled WGS sequence"/>
</dbReference>
<reference evidence="2" key="1">
    <citation type="journal article" date="2020" name="Stud. Mycol.">
        <title>101 Dothideomycetes genomes: a test case for predicting lifestyles and emergence of pathogens.</title>
        <authorList>
            <person name="Haridas S."/>
            <person name="Albert R."/>
            <person name="Binder M."/>
            <person name="Bloem J."/>
            <person name="Labutti K."/>
            <person name="Salamov A."/>
            <person name="Andreopoulos B."/>
            <person name="Baker S."/>
            <person name="Barry K."/>
            <person name="Bills G."/>
            <person name="Bluhm B."/>
            <person name="Cannon C."/>
            <person name="Castanera R."/>
            <person name="Culley D."/>
            <person name="Daum C."/>
            <person name="Ezra D."/>
            <person name="Gonzalez J."/>
            <person name="Henrissat B."/>
            <person name="Kuo A."/>
            <person name="Liang C."/>
            <person name="Lipzen A."/>
            <person name="Lutzoni F."/>
            <person name="Magnuson J."/>
            <person name="Mondo S."/>
            <person name="Nolan M."/>
            <person name="Ohm R."/>
            <person name="Pangilinan J."/>
            <person name="Park H.-J."/>
            <person name="Ramirez L."/>
            <person name="Alfaro M."/>
            <person name="Sun H."/>
            <person name="Tritt A."/>
            <person name="Yoshinaga Y."/>
            <person name="Zwiers L.-H."/>
            <person name="Turgeon B."/>
            <person name="Goodwin S."/>
            <person name="Spatafora J."/>
            <person name="Crous P."/>
            <person name="Grigoriev I."/>
        </authorList>
    </citation>
    <scope>NUCLEOTIDE SEQUENCE</scope>
    <source>
        <strain evidence="2">ATCC 16933</strain>
    </source>
</reference>
<name>A0A6A6P278_9PEZI</name>
<organism evidence="2 3">
    <name type="scientific">Lineolata rhizophorae</name>
    <dbReference type="NCBI Taxonomy" id="578093"/>
    <lineage>
        <taxon>Eukaryota</taxon>
        <taxon>Fungi</taxon>
        <taxon>Dikarya</taxon>
        <taxon>Ascomycota</taxon>
        <taxon>Pezizomycotina</taxon>
        <taxon>Dothideomycetes</taxon>
        <taxon>Dothideomycetes incertae sedis</taxon>
        <taxon>Lineolatales</taxon>
        <taxon>Lineolataceae</taxon>
        <taxon>Lineolata</taxon>
    </lineage>
</organism>
<sequence>MTSSTPAPAIEVDKEAADAQSTFDSETTSLSSSILNHTYENGRRYHSYKAGKYFVPNDEAEQDRVDIYHHMALIKLDGELNITPLKSDFSGRVLDLGTGTGTWAIDMGDKYPNAEIIGIDLSPPQTSWVPSNVNFEVDDIEEPWTFRQPFDFIHARWLAGAIRDWPKLMKQTFDNVKPGGYAEFKDWDVRPHAPDGSLNLPDNAVKRWHDIVCGAFEEHGGVTSPGIDMKKRFEDAGFVNVQERVYNVPIGAWAKDPKLKELGKFYGVALGEGVESMSLHVLTHYLKWDVDEVKALANQFREDIKTTPAYHKYHVVSGQKPTE</sequence>
<dbReference type="EMBL" id="MU001680">
    <property type="protein sequence ID" value="KAF2457553.1"/>
    <property type="molecule type" value="Genomic_DNA"/>
</dbReference>
<dbReference type="InterPro" id="IPR029063">
    <property type="entry name" value="SAM-dependent_MTases_sf"/>
</dbReference>
<dbReference type="GO" id="GO:0032259">
    <property type="term" value="P:methylation"/>
    <property type="evidence" value="ECO:0007669"/>
    <property type="project" value="UniProtKB-KW"/>
</dbReference>
<accession>A0A6A6P278</accession>
<dbReference type="PANTHER" id="PTHR43591:SF31">
    <property type="entry name" value="LAEA-LIKE, PUTATIVE (AFU_ORTHOLOGUE AFUA_8G01930)-RELATED"/>
    <property type="match status" value="1"/>
</dbReference>
<dbReference type="OrthoDB" id="2013972at2759"/>
<dbReference type="CDD" id="cd02440">
    <property type="entry name" value="AdoMet_MTases"/>
    <property type="match status" value="1"/>
</dbReference>
<dbReference type="PANTHER" id="PTHR43591">
    <property type="entry name" value="METHYLTRANSFERASE"/>
    <property type="match status" value="1"/>
</dbReference>
<keyword evidence="2" id="KW-0489">Methyltransferase</keyword>